<dbReference type="STRING" id="1176587.A8C56_12005"/>
<feature type="domain" description="HTH LytTR-type" evidence="3">
    <location>
        <begin position="128"/>
        <end position="191"/>
    </location>
</feature>
<organism evidence="4 5">
    <name type="scientific">Niabella ginsenosidivorans</name>
    <dbReference type="NCBI Taxonomy" id="1176587"/>
    <lineage>
        <taxon>Bacteria</taxon>
        <taxon>Pseudomonadati</taxon>
        <taxon>Bacteroidota</taxon>
        <taxon>Chitinophagia</taxon>
        <taxon>Chitinophagales</taxon>
        <taxon>Chitinophagaceae</taxon>
        <taxon>Niabella</taxon>
    </lineage>
</organism>
<dbReference type="InterPro" id="IPR001789">
    <property type="entry name" value="Sig_transdc_resp-reg_receiver"/>
</dbReference>
<dbReference type="SUPFAM" id="SSF52172">
    <property type="entry name" value="CheY-like"/>
    <property type="match status" value="1"/>
</dbReference>
<protein>
    <submittedName>
        <fullName evidence="4">DNA-binding response regulator</fullName>
    </submittedName>
</protein>
<proteinExistence type="predicted"/>
<dbReference type="PROSITE" id="PS50110">
    <property type="entry name" value="RESPONSE_REGULATORY"/>
    <property type="match status" value="1"/>
</dbReference>
<feature type="domain" description="Response regulatory" evidence="2">
    <location>
        <begin position="3"/>
        <end position="114"/>
    </location>
</feature>
<keyword evidence="1" id="KW-0597">Phosphoprotein</keyword>
<dbReference type="InterPro" id="IPR011006">
    <property type="entry name" value="CheY-like_superfamily"/>
</dbReference>
<keyword evidence="4" id="KW-0238">DNA-binding</keyword>
<sequence>MIKAIAIDDEPLALDVISTFCKQCSGIALLEIFDNAVAGKTFAEKAQPDLVFVDINMPDINGLDLVNGLTYDPMIIFTTAYKEFALEGFELSAVDYLLKPFSFERFKKAIEKAEKYYRGIREKKEDSLLVYAEYRMIKILFSDILYIESLDDYIKIYLKDGRSVLTLLSLKKVLERLPEQEFARIHRGYIVSIKEAVSFLGRKLRISNGAELPVGETYLGALLKWIKPS</sequence>
<dbReference type="InterPro" id="IPR046947">
    <property type="entry name" value="LytR-like"/>
</dbReference>
<gene>
    <name evidence="4" type="ORF">A8C56_12005</name>
</gene>
<accession>A0A1A9I251</accession>
<name>A0A1A9I251_9BACT</name>
<keyword evidence="5" id="KW-1185">Reference proteome</keyword>
<dbReference type="GO" id="GO:0003677">
    <property type="term" value="F:DNA binding"/>
    <property type="evidence" value="ECO:0007669"/>
    <property type="project" value="UniProtKB-KW"/>
</dbReference>
<dbReference type="SMART" id="SM00448">
    <property type="entry name" value="REC"/>
    <property type="match status" value="1"/>
</dbReference>
<dbReference type="PROSITE" id="PS50930">
    <property type="entry name" value="HTH_LYTTR"/>
    <property type="match status" value="1"/>
</dbReference>
<feature type="modified residue" description="4-aspartylphosphate" evidence="1">
    <location>
        <position position="54"/>
    </location>
</feature>
<dbReference type="GO" id="GO:0000156">
    <property type="term" value="F:phosphorelay response regulator activity"/>
    <property type="evidence" value="ECO:0007669"/>
    <property type="project" value="InterPro"/>
</dbReference>
<dbReference type="EMBL" id="CP015772">
    <property type="protein sequence ID" value="ANH81603.1"/>
    <property type="molecule type" value="Genomic_DNA"/>
</dbReference>
<evidence type="ECO:0000313" key="4">
    <source>
        <dbReference type="EMBL" id="ANH81603.1"/>
    </source>
</evidence>
<dbReference type="Pfam" id="PF04397">
    <property type="entry name" value="LytTR"/>
    <property type="match status" value="1"/>
</dbReference>
<dbReference type="Proteomes" id="UP000077667">
    <property type="component" value="Chromosome"/>
</dbReference>
<dbReference type="KEGG" id="nia:A8C56_12005"/>
<evidence type="ECO:0000259" key="3">
    <source>
        <dbReference type="PROSITE" id="PS50930"/>
    </source>
</evidence>
<dbReference type="RefSeq" id="WP_067756229.1">
    <property type="nucleotide sequence ID" value="NZ_CP015772.1"/>
</dbReference>
<dbReference type="PANTHER" id="PTHR37299:SF1">
    <property type="entry name" value="STAGE 0 SPORULATION PROTEIN A HOMOLOG"/>
    <property type="match status" value="1"/>
</dbReference>
<dbReference type="Pfam" id="PF00072">
    <property type="entry name" value="Response_reg"/>
    <property type="match status" value="1"/>
</dbReference>
<dbReference type="SMART" id="SM00850">
    <property type="entry name" value="LytTR"/>
    <property type="match status" value="1"/>
</dbReference>
<reference evidence="4 5" key="1">
    <citation type="submission" date="2016-05" db="EMBL/GenBank/DDBJ databases">
        <title>Niabella ginsenosidivorans BS26 whole genome sequencing.</title>
        <authorList>
            <person name="Im W.T."/>
            <person name="Siddiqi M.Z."/>
        </authorList>
    </citation>
    <scope>NUCLEOTIDE SEQUENCE [LARGE SCALE GENOMIC DNA]</scope>
    <source>
        <strain evidence="4 5">BS26</strain>
    </source>
</reference>
<dbReference type="Gene3D" id="2.40.50.1020">
    <property type="entry name" value="LytTr DNA-binding domain"/>
    <property type="match status" value="1"/>
</dbReference>
<dbReference type="PANTHER" id="PTHR37299">
    <property type="entry name" value="TRANSCRIPTIONAL REGULATOR-RELATED"/>
    <property type="match status" value="1"/>
</dbReference>
<evidence type="ECO:0000313" key="5">
    <source>
        <dbReference type="Proteomes" id="UP000077667"/>
    </source>
</evidence>
<evidence type="ECO:0000256" key="1">
    <source>
        <dbReference type="PROSITE-ProRule" id="PRU00169"/>
    </source>
</evidence>
<dbReference type="AlphaFoldDB" id="A0A1A9I251"/>
<dbReference type="OrthoDB" id="1646880at2"/>
<evidence type="ECO:0000259" key="2">
    <source>
        <dbReference type="PROSITE" id="PS50110"/>
    </source>
</evidence>
<dbReference type="Gene3D" id="3.40.50.2300">
    <property type="match status" value="1"/>
</dbReference>
<dbReference type="InterPro" id="IPR007492">
    <property type="entry name" value="LytTR_DNA-bd_dom"/>
</dbReference>